<name>A0ABM7VLK5_9BACT</name>
<evidence type="ECO:0000313" key="1">
    <source>
        <dbReference type="EMBL" id="BDD01869.1"/>
    </source>
</evidence>
<protein>
    <recommendedName>
        <fullName evidence="3">Initiator Rep protein domain-containing protein</fullName>
    </recommendedName>
</protein>
<reference evidence="1 2" key="1">
    <citation type="submission" date="2021-12" db="EMBL/GenBank/DDBJ databases">
        <title>Genome sequencing of bacteria with rrn-lacking chromosome and rrn-plasmid.</title>
        <authorList>
            <person name="Anda M."/>
            <person name="Iwasaki W."/>
        </authorList>
    </citation>
    <scope>NUCLEOTIDE SEQUENCE [LARGE SCALE GENOMIC DNA]</scope>
    <source>
        <strain evidence="1 2">NBRC 101262</strain>
        <plasmid evidence="1 2">pPP4</plasmid>
    </source>
</reference>
<evidence type="ECO:0000313" key="2">
    <source>
        <dbReference type="Proteomes" id="UP001354989"/>
    </source>
</evidence>
<dbReference type="Proteomes" id="UP001354989">
    <property type="component" value="Plasmid pPP4"/>
</dbReference>
<evidence type="ECO:0008006" key="3">
    <source>
        <dbReference type="Google" id="ProtNLM"/>
    </source>
</evidence>
<keyword evidence="1" id="KW-0614">Plasmid</keyword>
<geneLocation type="plasmid" evidence="1 2">
    <name>pPP4</name>
</geneLocation>
<dbReference type="InterPro" id="IPR036390">
    <property type="entry name" value="WH_DNA-bd_sf"/>
</dbReference>
<dbReference type="SUPFAM" id="SSF46785">
    <property type="entry name" value="Winged helix' DNA-binding domain"/>
    <property type="match status" value="1"/>
</dbReference>
<sequence length="526" mass="60875">MDKCPVIKALVLNVQMSRIFMLDQEASTVDFYISKSNRIVQASRRYSLNLFQQRAFNKITELIREGKIIRKIDSGNDQVRSDVVVRLHIQDVIRSNRLGGTDYAKYVKSISDLPSFLLRMKQVLPDGTIKWSSVSAFPKILGEDDLKKKRSTVDIQVAGELIQHVIPNQSIEIGGYIQYKASRTFDLKHSYSHSLYEFLRSHAFKNKKNGVANAIFEINELAQILCPGSYQDRKKPKIEVHGMKIHPIKWVELNRRVLAPSVKDVNENINCDLSIEKYTPIKKGRAVSSVEFSFFLKGEGEHDPIYLEDTLCDHLIAKITGLTVFKSEKLLQDSRNRVQALIDQYPEERLRSNLDYMLAKKNIKLPMNYFEKAVMKDYANTKTVQQGQLTFGAPAQVQQEVAQESYVSRKTSENKEKAQLEAFKARKIAMEQAYNQWYEQVREQYLSSPDSLRLMTKYLRFLENEASAYERKFLQEWEAGTPSADANKWFGRYLVSQIGTPQEQEFLQKGVKFWARVNHDFNMDEM</sequence>
<accession>A0ABM7VLK5</accession>
<organism evidence="1 2">
    <name type="scientific">Persicobacter psychrovividus</name>
    <dbReference type="NCBI Taxonomy" id="387638"/>
    <lineage>
        <taxon>Bacteria</taxon>
        <taxon>Pseudomonadati</taxon>
        <taxon>Bacteroidota</taxon>
        <taxon>Cytophagia</taxon>
        <taxon>Cytophagales</taxon>
        <taxon>Persicobacteraceae</taxon>
        <taxon>Persicobacter</taxon>
    </lineage>
</organism>
<dbReference type="Pfam" id="PF21205">
    <property type="entry name" value="Rep3_C"/>
    <property type="match status" value="1"/>
</dbReference>
<dbReference type="EMBL" id="AP025296">
    <property type="protein sequence ID" value="BDD01869.1"/>
    <property type="molecule type" value="Genomic_DNA"/>
</dbReference>
<dbReference type="InterPro" id="IPR036388">
    <property type="entry name" value="WH-like_DNA-bd_sf"/>
</dbReference>
<dbReference type="Gene3D" id="1.10.10.10">
    <property type="entry name" value="Winged helix-like DNA-binding domain superfamily/Winged helix DNA-binding domain"/>
    <property type="match status" value="1"/>
</dbReference>
<gene>
    <name evidence="1" type="ORF">PEPS_41490</name>
</gene>
<proteinExistence type="predicted"/>
<keyword evidence="2" id="KW-1185">Reference proteome</keyword>